<feature type="compositionally biased region" description="Pro residues" evidence="1">
    <location>
        <begin position="179"/>
        <end position="189"/>
    </location>
</feature>
<proteinExistence type="predicted"/>
<reference evidence="2 3" key="1">
    <citation type="journal article" date="2019" name="Int. J. Syst. Evol. Microbiol.">
        <title>The Global Catalogue of Microorganisms (GCM) 10K type strain sequencing project: providing services to taxonomists for standard genome sequencing and annotation.</title>
        <authorList>
            <consortium name="The Broad Institute Genomics Platform"/>
            <consortium name="The Broad Institute Genome Sequencing Center for Infectious Disease"/>
            <person name="Wu L."/>
            <person name="Ma J."/>
        </authorList>
    </citation>
    <scope>NUCLEOTIDE SEQUENCE [LARGE SCALE GENOMIC DNA]</scope>
    <source>
        <strain evidence="2 3">JCM 4542</strain>
    </source>
</reference>
<dbReference type="Proteomes" id="UP001500886">
    <property type="component" value="Unassembled WGS sequence"/>
</dbReference>
<sequence>MVQKPSVRPGRPSRERPTGAPQSLRLQNRLRSGTSGSLSTAARGSGRGTPGMVTRPAPSRPRPEEDAAERRLRTETERAAVGVLCEPSCNERDRRPETDRREEEERAEEDPEDEPEDEPEEDPEDEDPSRALVTPVGGEERAPPGATTGASPQVSQYSSPAPTSSYVPGQPGRWQPVPVIAPPCGPSSP</sequence>
<gene>
    <name evidence="2" type="ORF">GCM10010315_18660</name>
</gene>
<evidence type="ECO:0000256" key="1">
    <source>
        <dbReference type="SAM" id="MobiDB-lite"/>
    </source>
</evidence>
<organism evidence="2 3">
    <name type="scientific">Streptomyces luteosporeus</name>
    <dbReference type="NCBI Taxonomy" id="173856"/>
    <lineage>
        <taxon>Bacteria</taxon>
        <taxon>Bacillati</taxon>
        <taxon>Actinomycetota</taxon>
        <taxon>Actinomycetes</taxon>
        <taxon>Kitasatosporales</taxon>
        <taxon>Streptomycetaceae</taxon>
        <taxon>Streptomyces</taxon>
    </lineage>
</organism>
<feature type="compositionally biased region" description="Basic and acidic residues" evidence="1">
    <location>
        <begin position="89"/>
        <end position="104"/>
    </location>
</feature>
<feature type="compositionally biased region" description="Acidic residues" evidence="1">
    <location>
        <begin position="105"/>
        <end position="127"/>
    </location>
</feature>
<keyword evidence="3" id="KW-1185">Reference proteome</keyword>
<accession>A0ABN3TRU9</accession>
<feature type="compositionally biased region" description="Basic and acidic residues" evidence="1">
    <location>
        <begin position="61"/>
        <end position="78"/>
    </location>
</feature>
<feature type="compositionally biased region" description="Polar residues" evidence="1">
    <location>
        <begin position="148"/>
        <end position="167"/>
    </location>
</feature>
<dbReference type="EMBL" id="BAAASL010000006">
    <property type="protein sequence ID" value="GAA2713315.1"/>
    <property type="molecule type" value="Genomic_DNA"/>
</dbReference>
<protein>
    <submittedName>
        <fullName evidence="2">Uncharacterized protein</fullName>
    </submittedName>
</protein>
<evidence type="ECO:0000313" key="2">
    <source>
        <dbReference type="EMBL" id="GAA2713315.1"/>
    </source>
</evidence>
<evidence type="ECO:0000313" key="3">
    <source>
        <dbReference type="Proteomes" id="UP001500886"/>
    </source>
</evidence>
<comment type="caution">
    <text evidence="2">The sequence shown here is derived from an EMBL/GenBank/DDBJ whole genome shotgun (WGS) entry which is preliminary data.</text>
</comment>
<feature type="compositionally biased region" description="Polar residues" evidence="1">
    <location>
        <begin position="20"/>
        <end position="42"/>
    </location>
</feature>
<name>A0ABN3TRU9_9ACTN</name>
<feature type="region of interest" description="Disordered" evidence="1">
    <location>
        <begin position="1"/>
        <end position="189"/>
    </location>
</feature>